<dbReference type="OrthoDB" id="10044468at2759"/>
<feature type="region of interest" description="Disordered" evidence="1">
    <location>
        <begin position="44"/>
        <end position="72"/>
    </location>
</feature>
<sequence length="97" mass="10893">MPVTDVPTYTANITRLTTTSFYPPFDVNIHEIERRPEEDVAIEEVPTRTTVQSWTTTSIRPPPTSLTTEEPAPPTVFEEKRNIPFDVLLKPGVLAGK</sequence>
<evidence type="ECO:0000313" key="4">
    <source>
        <dbReference type="WBParaSite" id="GPUH_0001988501-mRNA-1"/>
    </source>
</evidence>
<dbReference type="EMBL" id="UYRT01089293">
    <property type="protein sequence ID" value="VDN34745.1"/>
    <property type="molecule type" value="Genomic_DNA"/>
</dbReference>
<evidence type="ECO:0000313" key="2">
    <source>
        <dbReference type="EMBL" id="VDN34745.1"/>
    </source>
</evidence>
<reference evidence="2 3" key="2">
    <citation type="submission" date="2018-11" db="EMBL/GenBank/DDBJ databases">
        <authorList>
            <consortium name="Pathogen Informatics"/>
        </authorList>
    </citation>
    <scope>NUCLEOTIDE SEQUENCE [LARGE SCALE GENOMIC DNA]</scope>
</reference>
<organism evidence="4">
    <name type="scientific">Gongylonema pulchrum</name>
    <dbReference type="NCBI Taxonomy" id="637853"/>
    <lineage>
        <taxon>Eukaryota</taxon>
        <taxon>Metazoa</taxon>
        <taxon>Ecdysozoa</taxon>
        <taxon>Nematoda</taxon>
        <taxon>Chromadorea</taxon>
        <taxon>Rhabditida</taxon>
        <taxon>Spirurina</taxon>
        <taxon>Spiruromorpha</taxon>
        <taxon>Spiruroidea</taxon>
        <taxon>Gongylonematidae</taxon>
        <taxon>Gongylonema</taxon>
    </lineage>
</organism>
<protein>
    <submittedName>
        <fullName evidence="2 4">Uncharacterized protein</fullName>
    </submittedName>
</protein>
<dbReference type="Proteomes" id="UP000271098">
    <property type="component" value="Unassembled WGS sequence"/>
</dbReference>
<dbReference type="WBParaSite" id="GPUH_0001988501-mRNA-1">
    <property type="protein sequence ID" value="GPUH_0001988501-mRNA-1"/>
    <property type="gene ID" value="GPUH_0001988501"/>
</dbReference>
<evidence type="ECO:0000256" key="1">
    <source>
        <dbReference type="SAM" id="MobiDB-lite"/>
    </source>
</evidence>
<dbReference type="AlphaFoldDB" id="A0A183EFW9"/>
<accession>A0A183EFW9</accession>
<name>A0A183EFW9_9BILA</name>
<gene>
    <name evidence="2" type="ORF">GPUH_LOCUS19860</name>
</gene>
<keyword evidence="3" id="KW-1185">Reference proteome</keyword>
<evidence type="ECO:0000313" key="3">
    <source>
        <dbReference type="Proteomes" id="UP000271098"/>
    </source>
</evidence>
<reference evidence="4" key="1">
    <citation type="submission" date="2016-06" db="UniProtKB">
        <authorList>
            <consortium name="WormBaseParasite"/>
        </authorList>
    </citation>
    <scope>IDENTIFICATION</scope>
</reference>
<feature type="compositionally biased region" description="Low complexity" evidence="1">
    <location>
        <begin position="47"/>
        <end position="57"/>
    </location>
</feature>
<proteinExistence type="predicted"/>